<evidence type="ECO:0000256" key="1">
    <source>
        <dbReference type="SAM" id="MobiDB-lite"/>
    </source>
</evidence>
<protein>
    <submittedName>
        <fullName evidence="3">Pyridoxamine 5'-phosphate oxidase family protein</fullName>
    </submittedName>
</protein>
<comment type="caution">
    <text evidence="3">The sequence shown here is derived from an EMBL/GenBank/DDBJ whole genome shotgun (WGS) entry which is preliminary data.</text>
</comment>
<dbReference type="SUPFAM" id="SSF50475">
    <property type="entry name" value="FMN-binding split barrel"/>
    <property type="match status" value="1"/>
</dbReference>
<dbReference type="InterPro" id="IPR011576">
    <property type="entry name" value="Pyridox_Oxase_N"/>
</dbReference>
<dbReference type="Gene3D" id="2.30.110.10">
    <property type="entry name" value="Electron Transport, Fmn-binding Protein, Chain A"/>
    <property type="match status" value="1"/>
</dbReference>
<sequence>MTRFARIAYTETVRRLQEENGSALAGQRQLRDGDAPDPLGPDEREFISGRDGFYMASVSETGWPYMQYRGGPPGFLHVLDRHTVAYADVRGNRQYISAGNLRGNDRVALFFMDYARRARLKLYGHASVRDPEQEPALAARLTANGTDGRVERLVVIRVEGLNWNCPQHITPRYTERELAAVRDHIARLEEENAALRARLAGRDEPPAGG</sequence>
<feature type="domain" description="Pyridoxamine 5'-phosphate oxidase N-terminal" evidence="2">
    <location>
        <begin position="44"/>
        <end position="141"/>
    </location>
</feature>
<name>A0ABN1ARX0_9ACTN</name>
<reference evidence="3 4" key="1">
    <citation type="journal article" date="2019" name="Int. J. Syst. Evol. Microbiol.">
        <title>The Global Catalogue of Microorganisms (GCM) 10K type strain sequencing project: providing services to taxonomists for standard genome sequencing and annotation.</title>
        <authorList>
            <consortium name="The Broad Institute Genomics Platform"/>
            <consortium name="The Broad Institute Genome Sequencing Center for Infectious Disease"/>
            <person name="Wu L."/>
            <person name="Ma J."/>
        </authorList>
    </citation>
    <scope>NUCLEOTIDE SEQUENCE [LARGE SCALE GENOMIC DNA]</scope>
    <source>
        <strain evidence="3 4">JCM 10649</strain>
    </source>
</reference>
<proteinExistence type="predicted"/>
<dbReference type="EMBL" id="BAAAHB010000076">
    <property type="protein sequence ID" value="GAA0482638.1"/>
    <property type="molecule type" value="Genomic_DNA"/>
</dbReference>
<dbReference type="Pfam" id="PF01243">
    <property type="entry name" value="PNPOx_N"/>
    <property type="match status" value="1"/>
</dbReference>
<accession>A0ABN1ARX0</accession>
<keyword evidence="4" id="KW-1185">Reference proteome</keyword>
<evidence type="ECO:0000313" key="3">
    <source>
        <dbReference type="EMBL" id="GAA0482638.1"/>
    </source>
</evidence>
<dbReference type="Proteomes" id="UP001499895">
    <property type="component" value="Unassembled WGS sequence"/>
</dbReference>
<dbReference type="PANTHER" id="PTHR42815:SF2">
    <property type="entry name" value="FAD-BINDING, PUTATIVE (AFU_ORTHOLOGUE AFUA_6G07600)-RELATED"/>
    <property type="match status" value="1"/>
</dbReference>
<evidence type="ECO:0000313" key="4">
    <source>
        <dbReference type="Proteomes" id="UP001499895"/>
    </source>
</evidence>
<dbReference type="InterPro" id="IPR012349">
    <property type="entry name" value="Split_barrel_FMN-bd"/>
</dbReference>
<feature type="region of interest" description="Disordered" evidence="1">
    <location>
        <begin position="18"/>
        <end position="43"/>
    </location>
</feature>
<dbReference type="RefSeq" id="WP_344094915.1">
    <property type="nucleotide sequence ID" value="NZ_BAAAHB010000076.1"/>
</dbReference>
<gene>
    <name evidence="3" type="ORF">GCM10009544_50700</name>
</gene>
<dbReference type="PANTHER" id="PTHR42815">
    <property type="entry name" value="FAD-BINDING, PUTATIVE (AFU_ORTHOLOGUE AFUA_6G07600)-RELATED"/>
    <property type="match status" value="1"/>
</dbReference>
<evidence type="ECO:0000259" key="2">
    <source>
        <dbReference type="Pfam" id="PF01243"/>
    </source>
</evidence>
<organism evidence="3 4">
    <name type="scientific">Streptomyces stramineus</name>
    <dbReference type="NCBI Taxonomy" id="173861"/>
    <lineage>
        <taxon>Bacteria</taxon>
        <taxon>Bacillati</taxon>
        <taxon>Actinomycetota</taxon>
        <taxon>Actinomycetes</taxon>
        <taxon>Kitasatosporales</taxon>
        <taxon>Streptomycetaceae</taxon>
        <taxon>Streptomyces</taxon>
    </lineage>
</organism>